<feature type="chain" id="PRO_5014373421" evidence="2">
    <location>
        <begin position="17"/>
        <end position="272"/>
    </location>
</feature>
<dbReference type="KEGG" id="cre:CHLRE_09g390875v5"/>
<keyword evidence="4" id="KW-1185">Reference proteome</keyword>
<dbReference type="AlphaFoldDB" id="A0A2K3DE49"/>
<dbReference type="InParanoid" id="A0A2K3DE49"/>
<reference evidence="3 4" key="1">
    <citation type="journal article" date="2007" name="Science">
        <title>The Chlamydomonas genome reveals the evolution of key animal and plant functions.</title>
        <authorList>
            <person name="Merchant S.S."/>
            <person name="Prochnik S.E."/>
            <person name="Vallon O."/>
            <person name="Harris E.H."/>
            <person name="Karpowicz S.J."/>
            <person name="Witman G.B."/>
            <person name="Terry A."/>
            <person name="Salamov A."/>
            <person name="Fritz-Laylin L.K."/>
            <person name="Marechal-Drouard L."/>
            <person name="Marshall W.F."/>
            <person name="Qu L.H."/>
            <person name="Nelson D.R."/>
            <person name="Sanderfoot A.A."/>
            <person name="Spalding M.H."/>
            <person name="Kapitonov V.V."/>
            <person name="Ren Q."/>
            <person name="Ferris P."/>
            <person name="Lindquist E."/>
            <person name="Shapiro H."/>
            <person name="Lucas S.M."/>
            <person name="Grimwood J."/>
            <person name="Schmutz J."/>
            <person name="Cardol P."/>
            <person name="Cerutti H."/>
            <person name="Chanfreau G."/>
            <person name="Chen C.L."/>
            <person name="Cognat V."/>
            <person name="Croft M.T."/>
            <person name="Dent R."/>
            <person name="Dutcher S."/>
            <person name="Fernandez E."/>
            <person name="Fukuzawa H."/>
            <person name="Gonzalez-Ballester D."/>
            <person name="Gonzalez-Halphen D."/>
            <person name="Hallmann A."/>
            <person name="Hanikenne M."/>
            <person name="Hippler M."/>
            <person name="Inwood W."/>
            <person name="Jabbari K."/>
            <person name="Kalanon M."/>
            <person name="Kuras R."/>
            <person name="Lefebvre P.A."/>
            <person name="Lemaire S.D."/>
            <person name="Lobanov A.V."/>
            <person name="Lohr M."/>
            <person name="Manuell A."/>
            <person name="Meier I."/>
            <person name="Mets L."/>
            <person name="Mittag M."/>
            <person name="Mittelmeier T."/>
            <person name="Moroney J.V."/>
            <person name="Moseley J."/>
            <person name="Napoli C."/>
            <person name="Nedelcu A.M."/>
            <person name="Niyogi K."/>
            <person name="Novoselov S.V."/>
            <person name="Paulsen I.T."/>
            <person name="Pazour G."/>
            <person name="Purton S."/>
            <person name="Ral J.P."/>
            <person name="Riano-Pachon D.M."/>
            <person name="Riekhof W."/>
            <person name="Rymarquis L."/>
            <person name="Schroda M."/>
            <person name="Stern D."/>
            <person name="Umen J."/>
            <person name="Willows R."/>
            <person name="Wilson N."/>
            <person name="Zimmer S.L."/>
            <person name="Allmer J."/>
            <person name="Balk J."/>
            <person name="Bisova K."/>
            <person name="Chen C.J."/>
            <person name="Elias M."/>
            <person name="Gendler K."/>
            <person name="Hauser C."/>
            <person name="Lamb M.R."/>
            <person name="Ledford H."/>
            <person name="Long J.C."/>
            <person name="Minagawa J."/>
            <person name="Page M.D."/>
            <person name="Pan J."/>
            <person name="Pootakham W."/>
            <person name="Roje S."/>
            <person name="Rose A."/>
            <person name="Stahlberg E."/>
            <person name="Terauchi A.M."/>
            <person name="Yang P."/>
            <person name="Ball S."/>
            <person name="Bowler C."/>
            <person name="Dieckmann C.L."/>
            <person name="Gladyshev V.N."/>
            <person name="Green P."/>
            <person name="Jorgensen R."/>
            <person name="Mayfield S."/>
            <person name="Mueller-Roeber B."/>
            <person name="Rajamani S."/>
            <person name="Sayre R.T."/>
            <person name="Brokstein P."/>
            <person name="Dubchak I."/>
            <person name="Goodstein D."/>
            <person name="Hornick L."/>
            <person name="Huang Y.W."/>
            <person name="Jhaveri J."/>
            <person name="Luo Y."/>
            <person name="Martinez D."/>
            <person name="Ngau W.C."/>
            <person name="Otillar B."/>
            <person name="Poliakov A."/>
            <person name="Porter A."/>
            <person name="Szajkowski L."/>
            <person name="Werner G."/>
            <person name="Zhou K."/>
            <person name="Grigoriev I.V."/>
            <person name="Rokhsar D.S."/>
            <person name="Grossman A.R."/>
        </authorList>
    </citation>
    <scope>NUCLEOTIDE SEQUENCE [LARGE SCALE GENOMIC DNA]</scope>
    <source>
        <strain evidence="4">CC-503</strain>
    </source>
</reference>
<dbReference type="RefSeq" id="XP_042921150.1">
    <property type="nucleotide sequence ID" value="XM_043065572.1"/>
</dbReference>
<dbReference type="PaxDb" id="3055-EDP02098"/>
<dbReference type="ExpressionAtlas" id="A0A2K3DE49">
    <property type="expression patterns" value="baseline and differential"/>
</dbReference>
<keyword evidence="2" id="KW-0732">Signal</keyword>
<evidence type="ECO:0000256" key="2">
    <source>
        <dbReference type="SAM" id="SignalP"/>
    </source>
</evidence>
<gene>
    <name evidence="3" type="ORF">CHLRE_09g390875v5</name>
</gene>
<protein>
    <submittedName>
        <fullName evidence="3">Uncharacterized protein</fullName>
    </submittedName>
</protein>
<proteinExistence type="predicted"/>
<feature type="compositionally biased region" description="Pro residues" evidence="1">
    <location>
        <begin position="154"/>
        <end position="232"/>
    </location>
</feature>
<sequence>MLIASALLLDTTFVTAQSSDQNTWEGMVRSPNGANCVQKYSTLIEPFYAIEGCATLVRSALGVATVKADCPSTATGSTVWVCMSGWNGTAVDQARIAAWADFVSSCEIMYIVQCNPAESEDGFTFRDNSCFPRFITTADFTTYLSTPPYSIGPNPSPGSTPTPGPSSSPAPTPTPGPSSSPAPTPTPGPSSSPAPTPTPGPSSSPAYTPTPGPSSSPAPTPTPGPSSSPAPEPGTGFQGPSKKPSRRNRPPPKGKRSGRRSPPPRPSPRQRG</sequence>
<feature type="compositionally biased region" description="Basic residues" evidence="1">
    <location>
        <begin position="243"/>
        <end position="259"/>
    </location>
</feature>
<feature type="compositionally biased region" description="Low complexity" evidence="1">
    <location>
        <begin position="233"/>
        <end position="242"/>
    </location>
</feature>
<evidence type="ECO:0000313" key="4">
    <source>
        <dbReference type="Proteomes" id="UP000006906"/>
    </source>
</evidence>
<dbReference type="GeneID" id="5720641"/>
<evidence type="ECO:0000313" key="3">
    <source>
        <dbReference type="EMBL" id="PNW78810.1"/>
    </source>
</evidence>
<evidence type="ECO:0000256" key="1">
    <source>
        <dbReference type="SAM" id="MobiDB-lite"/>
    </source>
</evidence>
<feature type="signal peptide" evidence="2">
    <location>
        <begin position="1"/>
        <end position="16"/>
    </location>
</feature>
<feature type="region of interest" description="Disordered" evidence="1">
    <location>
        <begin position="146"/>
        <end position="272"/>
    </location>
</feature>
<name>A0A2K3DE49_CHLRE</name>
<dbReference type="EMBL" id="CM008970">
    <property type="protein sequence ID" value="PNW78810.1"/>
    <property type="molecule type" value="Genomic_DNA"/>
</dbReference>
<dbReference type="Proteomes" id="UP000006906">
    <property type="component" value="Chromosome 9"/>
</dbReference>
<feature type="compositionally biased region" description="Pro residues" evidence="1">
    <location>
        <begin position="261"/>
        <end position="272"/>
    </location>
</feature>
<dbReference type="OrthoDB" id="540461at2759"/>
<accession>A0A2K3DE49</accession>
<organism evidence="3 4">
    <name type="scientific">Chlamydomonas reinhardtii</name>
    <name type="common">Chlamydomonas smithii</name>
    <dbReference type="NCBI Taxonomy" id="3055"/>
    <lineage>
        <taxon>Eukaryota</taxon>
        <taxon>Viridiplantae</taxon>
        <taxon>Chlorophyta</taxon>
        <taxon>core chlorophytes</taxon>
        <taxon>Chlorophyceae</taxon>
        <taxon>CS clade</taxon>
        <taxon>Chlamydomonadales</taxon>
        <taxon>Chlamydomonadaceae</taxon>
        <taxon>Chlamydomonas</taxon>
    </lineage>
</organism>
<dbReference type="Gramene" id="PNW78810">
    <property type="protein sequence ID" value="PNW78810"/>
    <property type="gene ID" value="CHLRE_09g390875v5"/>
</dbReference>